<dbReference type="NCBIfam" id="TIGR01731">
    <property type="entry name" value="fil_hemag_20aa"/>
    <property type="match status" value="5"/>
</dbReference>
<dbReference type="SMART" id="SM00912">
    <property type="entry name" value="Haemagg_act"/>
    <property type="match status" value="1"/>
</dbReference>
<dbReference type="InterPro" id="IPR008638">
    <property type="entry name" value="FhaB/CdiA-like_TPS"/>
</dbReference>
<proteinExistence type="predicted"/>
<dbReference type="SUPFAM" id="SSF51126">
    <property type="entry name" value="Pectin lyase-like"/>
    <property type="match status" value="1"/>
</dbReference>
<name>A0ABW1U0F1_9BURK</name>
<reference evidence="3" key="1">
    <citation type="journal article" date="2019" name="Int. J. Syst. Evol. Microbiol.">
        <title>The Global Catalogue of Microorganisms (GCM) 10K type strain sequencing project: providing services to taxonomists for standard genome sequencing and annotation.</title>
        <authorList>
            <consortium name="The Broad Institute Genomics Platform"/>
            <consortium name="The Broad Institute Genome Sequencing Center for Infectious Disease"/>
            <person name="Wu L."/>
            <person name="Ma J."/>
        </authorList>
    </citation>
    <scope>NUCLEOTIDE SEQUENCE [LARGE SCALE GENOMIC DNA]</scope>
    <source>
        <strain evidence="3">CCUG 39402</strain>
    </source>
</reference>
<dbReference type="InterPro" id="IPR010069">
    <property type="entry name" value="CdiA_FHA1_rpt"/>
</dbReference>
<dbReference type="Pfam" id="PF05594">
    <property type="entry name" value="Fil_haemagg"/>
    <property type="match status" value="5"/>
</dbReference>
<sequence>MNKNLYRIVFNKRLGQLMAVAETAGAQGKSASDETGRDGSAQSLAFVLRPLGFCISAALSMVLLMQPVARAQLVADPSAPGSQRPTVLGTANGLPQVNIQTPSAAGVSRNTYSQFDVQPGGVILNNSRVNVQTQLGGYVQANPWLAAGSARVILNEVNSGNPSQLRGYVEVAGQRAEVIIANPAGININGGGFINASGVTLTTGTPVINNGSLDAFRVQGGAVNVLGAGLDARTADYTHVLARAVQLNAGIWAKDLKVVTGANQVSADQGSAMPAVAPMAGTGAAPSFALDVAQLGGMYAGKIFLIGTESGIGMRNAGIVGATAGDVVLQSNGWLTNSGSIKAAGNTSITTAGSITNGSTGVVAAQGNTTLQATGAGAKISSAAGSVVAAGMVSDGSLTAGGKLSITAADSVTLNGQLVSSGGTGISGTKISLVDGKLNSQGLTLAASNGDIDASRAKITAQGLLTATTAQTLRTDGAAILAGQLTLSADKLSNVAGEIVQAGTGSASITASGLLDNTGGRIASNGNVTLSANSLINRGGFLQTAGAADLNVSITSALDNSALYSPAPGTPLVGSQVTAGGNVTVSAGSVTNSGKLQAGVTLALSAATIANALDAEISAATTKVSAGNALTNRGLIDGGITAINAVTLDNLGAGRIYGDSLSIAATTINNNAETVGGVTKTPVVAARNRLDIGANVINNGKGALVFSAGQAADALNIGGSLDANRQAAGFAGSVNNSGGTIESMGGLSIAAAQINNTNPDFAYTVQTASSSSLREYITGQGIFSGTDVAWIAPGSDQPNAASHGGYMFLPPVTPGSGFPVQGTNYRGDGHGKIVLANSPYASRAYQPYFGSPNAYTPQHSELDFEGGSYLVPDAFVYAPTDPIWQVFGMTAPAGAMPGPRPTGTNNGDFTILPTQQELDAWNASIAPWAALQAKLDTFRTTVNASAIAFEGYREYAQTTYTPVVTQSAPGKILSAGAITLKASTALINDQSQIIAGGALNITGQAVDNRGRSTTVNAQKVGTDYSWSNYNEGCGGWGGCDYNYNAYRPVAYVQDVPQTLSFNVYRQDAMVSPASQGMASGTQLHAATTVGPVSLPTAPVITLPNSSLFHTDPNPAGGYLVETDPRFTNLRQWLGSDYMLATLSLDPTVTQKRLGDGFYEQRLINEQIAQLTGMRFLASYTSDEQQYRALMDAGITYAQAYKLRPGIALTAVQMAQLTSDIIWLVERDVLLPDGSTTQALVPQVYIASLQPGDLNRNGALLAGREINLHLNGDLSNSGTIAGRTVVNLSTENVHNLGGRITGDAVTVAARTDLNNIGGQIDAASSLTALAGRDLNIVTTTSSATNQVGNNTFSQTGLDRVAGLYVTGQNGTLVASAGRDANIIAGVINNSGASGSTLISAGNNINLGTVTTSSSNAVFFDRDNFLTDGQSRDVGSQINVQGNLRLAAGNDLNAKAANVQAGGALTA</sequence>
<dbReference type="InterPro" id="IPR012334">
    <property type="entry name" value="Pectin_lyas_fold"/>
</dbReference>
<gene>
    <name evidence="2" type="ORF">ACFQND_19240</name>
</gene>
<organism evidence="2 3">
    <name type="scientific">Polaromonas aquatica</name>
    <dbReference type="NCBI Taxonomy" id="332657"/>
    <lineage>
        <taxon>Bacteria</taxon>
        <taxon>Pseudomonadati</taxon>
        <taxon>Pseudomonadota</taxon>
        <taxon>Betaproteobacteria</taxon>
        <taxon>Burkholderiales</taxon>
        <taxon>Comamonadaceae</taxon>
        <taxon>Polaromonas</taxon>
    </lineage>
</organism>
<dbReference type="InterPro" id="IPR024973">
    <property type="entry name" value="ESPR"/>
</dbReference>
<accession>A0ABW1U0F1</accession>
<feature type="domain" description="Filamentous haemagglutinin FhaB/tRNA nuclease CdiA-like TPS" evidence="1">
    <location>
        <begin position="91"/>
        <end position="211"/>
    </location>
</feature>
<feature type="non-terminal residue" evidence="2">
    <location>
        <position position="1465"/>
    </location>
</feature>
<dbReference type="NCBIfam" id="TIGR01901">
    <property type="entry name" value="adhes_NPXG"/>
    <property type="match status" value="1"/>
</dbReference>
<dbReference type="Pfam" id="PF05860">
    <property type="entry name" value="TPS"/>
    <property type="match status" value="1"/>
</dbReference>
<keyword evidence="3" id="KW-1185">Reference proteome</keyword>
<dbReference type="EMBL" id="JBHSRS010000082">
    <property type="protein sequence ID" value="MFC6283366.1"/>
    <property type="molecule type" value="Genomic_DNA"/>
</dbReference>
<comment type="caution">
    <text evidence="2">The sequence shown here is derived from an EMBL/GenBank/DDBJ whole genome shotgun (WGS) entry which is preliminary data.</text>
</comment>
<dbReference type="Pfam" id="PF13018">
    <property type="entry name" value="ESPR"/>
    <property type="match status" value="1"/>
</dbReference>
<dbReference type="RefSeq" id="WP_377414354.1">
    <property type="nucleotide sequence ID" value="NZ_JBHSRS010000082.1"/>
</dbReference>
<dbReference type="InterPro" id="IPR008619">
    <property type="entry name" value="Filamentous_hemagglutn_rpt"/>
</dbReference>
<evidence type="ECO:0000259" key="1">
    <source>
        <dbReference type="SMART" id="SM00912"/>
    </source>
</evidence>
<evidence type="ECO:0000313" key="2">
    <source>
        <dbReference type="EMBL" id="MFC6283366.1"/>
    </source>
</evidence>
<dbReference type="Gene3D" id="2.160.20.10">
    <property type="entry name" value="Single-stranded right-handed beta-helix, Pectin lyase-like"/>
    <property type="match status" value="1"/>
</dbReference>
<dbReference type="Proteomes" id="UP001596270">
    <property type="component" value="Unassembled WGS sequence"/>
</dbReference>
<evidence type="ECO:0000313" key="3">
    <source>
        <dbReference type="Proteomes" id="UP001596270"/>
    </source>
</evidence>
<dbReference type="InterPro" id="IPR011050">
    <property type="entry name" value="Pectin_lyase_fold/virulence"/>
</dbReference>
<protein>
    <submittedName>
        <fullName evidence="2">Filamentous hemagglutinin N-terminal domain-containing protein</fullName>
    </submittedName>
</protein>